<dbReference type="InterPro" id="IPR036881">
    <property type="entry name" value="Glyco_hydro_3_C_sf"/>
</dbReference>
<dbReference type="SMART" id="SM01217">
    <property type="entry name" value="Fn3_like"/>
    <property type="match status" value="1"/>
</dbReference>
<gene>
    <name evidence="13" type="primary">bglX</name>
    <name evidence="13" type="ORF">FPE01S_01_18000</name>
</gene>
<name>A0A0E9MYH0_9BACT</name>
<dbReference type="PROSITE" id="PS00775">
    <property type="entry name" value="GLYCOSYL_HYDROL_F3"/>
    <property type="match status" value="1"/>
</dbReference>
<comment type="subcellular location">
    <subcellularLocation>
        <location evidence="2">Periplasm</location>
    </subcellularLocation>
</comment>
<dbReference type="Pfam" id="PF01915">
    <property type="entry name" value="Glyco_hydro_3_C"/>
    <property type="match status" value="1"/>
</dbReference>
<dbReference type="InterPro" id="IPR013830">
    <property type="entry name" value="SGNH_hydro"/>
</dbReference>
<keyword evidence="5 11" id="KW-0732">Signal</keyword>
<dbReference type="GO" id="GO:0016788">
    <property type="term" value="F:hydrolase activity, acting on ester bonds"/>
    <property type="evidence" value="ECO:0007669"/>
    <property type="project" value="UniProtKB-ARBA"/>
</dbReference>
<feature type="domain" description="Fibronectin type III-like" evidence="12">
    <location>
        <begin position="874"/>
        <end position="943"/>
    </location>
</feature>
<dbReference type="Gene3D" id="3.20.20.300">
    <property type="entry name" value="Glycoside hydrolase, family 3, N-terminal domain"/>
    <property type="match status" value="1"/>
</dbReference>
<dbReference type="RefSeq" id="WP_169749148.1">
    <property type="nucleotide sequence ID" value="NZ_BBWV01000001.1"/>
</dbReference>
<dbReference type="Gene3D" id="2.60.40.10">
    <property type="entry name" value="Immunoglobulins"/>
    <property type="match status" value="1"/>
</dbReference>
<dbReference type="PANTHER" id="PTHR30620:SF16">
    <property type="entry name" value="LYSOSOMAL BETA GLUCOSIDASE"/>
    <property type="match status" value="1"/>
</dbReference>
<dbReference type="InterPro" id="IPR002772">
    <property type="entry name" value="Glyco_hydro_3_C"/>
</dbReference>
<evidence type="ECO:0000256" key="2">
    <source>
        <dbReference type="ARBA" id="ARBA00004418"/>
    </source>
</evidence>
<sequence length="955" mass="103964">MKIRALFLLGLLAFAIAGFAQQPPFYADIQAFKQLDRERKPEKNGILLIGSSSFTYWKDVNSYFPGYPITNRGFGGSSLPDLIRYADDIVDPYAPEQILIYCGENDFAGATDTLKAATVVNRFKTLYGILRAKAPQASIVYVSMKASPSRRKYFPKIKAANKAIADFLKTEKNTGFIDVFPIMLNANGQPKPEIFRADSLHMNEKGYAIWQKVFQPVLLQTPQVKFINDLLGKMTIEEKIGQLNLVVGGEATTGSVVSTGVEEKIKKGAVGGIFSVTSPDRVRKIQEIAMNNTRLKIPIIFGLDVIHGYKTIFPIPLGLSCSWDMALIESTARTAAQEASADGLNWTFSPMVDIARDPRWGRIAEGSGEDPFLGSAIARAMVKGYQGDDLQANNTLMACVKHYALYGAAEGGRDYNTVDMSHARMFNDYFPPYKAAVDAGVGTVMASFNDIDGIPATANKWLLTDVLRNQWGFNGLVVSDYTGVSEMIAHGIGDLQHVSAQALKAGLDMDMVSEGFLTTLGVSLKSGKVTEAEITEACRRVLEMKYRLGLFQDPYKYCDPNRAKTEIFTHTNRALARAAAARSSVLLKNNRSVLPLAKKGRIALVGPLANSRENLVGTWAVSADYAHPPVSLYTALQSAAGSAGLLYAKGANISEDSAYEARVSIFGKKMERDTRSAAVMIDEAVKAAAQADVVIAALGETAEMTGESSSRSLIGIPESQLALLRALKKTGKPVVVVLFTGRPLVLTELEPNADAILNVWFGGSEAAPAIADLLFGDANPSGKLTTSFPRNEGQIPIYYAHRNTGRPLEGEGFQKFRSNYLDVSNEPLYPFGYGLSYSNFTYGEVELSSKSLRGDQTLTATVTVTNTGKVVGEEVVQLYLRDVVASNTRPLKELKGFKKISLAPGASQKVSFTLTTQDLKFYNNELKYDWEAGAFVIFIGGDSKSAKGVSVQWEK</sequence>
<dbReference type="PRINTS" id="PR00133">
    <property type="entry name" value="GLHYDRLASE3"/>
</dbReference>
<evidence type="ECO:0000256" key="6">
    <source>
        <dbReference type="ARBA" id="ARBA00022764"/>
    </source>
</evidence>
<dbReference type="SUPFAM" id="SSF52266">
    <property type="entry name" value="SGNH hydrolase"/>
    <property type="match status" value="1"/>
</dbReference>
<reference evidence="13 14" key="1">
    <citation type="submission" date="2015-04" db="EMBL/GenBank/DDBJ databases">
        <title>Whole genome shotgun sequence of Flavihumibacter petaseus NBRC 106054.</title>
        <authorList>
            <person name="Miyazawa S."/>
            <person name="Hosoyama A."/>
            <person name="Hashimoto M."/>
            <person name="Noguchi M."/>
            <person name="Tsuchikane K."/>
            <person name="Ohji S."/>
            <person name="Yamazoe A."/>
            <person name="Ichikawa N."/>
            <person name="Kimura A."/>
            <person name="Fujita N."/>
        </authorList>
    </citation>
    <scope>NUCLEOTIDE SEQUENCE [LARGE SCALE GENOMIC DNA]</scope>
    <source>
        <strain evidence="13 14">NBRC 106054</strain>
    </source>
</reference>
<dbReference type="FunFam" id="2.60.40.10:FF:000495">
    <property type="entry name" value="Periplasmic beta-glucosidase"/>
    <property type="match status" value="1"/>
</dbReference>
<dbReference type="InterPro" id="IPR001764">
    <property type="entry name" value="Glyco_hydro_3_N"/>
</dbReference>
<dbReference type="AlphaFoldDB" id="A0A0E9MYH0"/>
<organism evidence="13 14">
    <name type="scientific">Flavihumibacter petaseus NBRC 106054</name>
    <dbReference type="NCBI Taxonomy" id="1220578"/>
    <lineage>
        <taxon>Bacteria</taxon>
        <taxon>Pseudomonadati</taxon>
        <taxon>Bacteroidota</taxon>
        <taxon>Chitinophagia</taxon>
        <taxon>Chitinophagales</taxon>
        <taxon>Chitinophagaceae</taxon>
        <taxon>Flavihumibacter</taxon>
    </lineage>
</organism>
<dbReference type="Gene3D" id="3.40.50.1110">
    <property type="entry name" value="SGNH hydrolase"/>
    <property type="match status" value="1"/>
</dbReference>
<evidence type="ECO:0000256" key="1">
    <source>
        <dbReference type="ARBA" id="ARBA00000448"/>
    </source>
</evidence>
<dbReference type="STRING" id="1220578.FPE01S_01_18000"/>
<dbReference type="GO" id="GO:0009251">
    <property type="term" value="P:glucan catabolic process"/>
    <property type="evidence" value="ECO:0007669"/>
    <property type="project" value="TreeGrafter"/>
</dbReference>
<dbReference type="EMBL" id="BBWV01000001">
    <property type="protein sequence ID" value="GAO42782.1"/>
    <property type="molecule type" value="Genomic_DNA"/>
</dbReference>
<dbReference type="EC" id="3.2.1.21" evidence="4"/>
<feature type="signal peptide" evidence="11">
    <location>
        <begin position="1"/>
        <end position="20"/>
    </location>
</feature>
<dbReference type="InterPro" id="IPR017853">
    <property type="entry name" value="GH"/>
</dbReference>
<evidence type="ECO:0000313" key="14">
    <source>
        <dbReference type="Proteomes" id="UP000033121"/>
    </source>
</evidence>
<dbReference type="Pfam" id="PF14310">
    <property type="entry name" value="Fn3-like"/>
    <property type="match status" value="1"/>
</dbReference>
<dbReference type="Proteomes" id="UP000033121">
    <property type="component" value="Unassembled WGS sequence"/>
</dbReference>
<evidence type="ECO:0000259" key="12">
    <source>
        <dbReference type="SMART" id="SM01217"/>
    </source>
</evidence>
<dbReference type="InterPro" id="IPR026891">
    <property type="entry name" value="Fn3-like"/>
</dbReference>
<dbReference type="Gene3D" id="3.40.50.1700">
    <property type="entry name" value="Glycoside hydrolase family 3 C-terminal domain"/>
    <property type="match status" value="1"/>
</dbReference>
<evidence type="ECO:0000256" key="8">
    <source>
        <dbReference type="ARBA" id="ARBA00023295"/>
    </source>
</evidence>
<keyword evidence="7 10" id="KW-0378">Hydrolase</keyword>
<keyword evidence="14" id="KW-1185">Reference proteome</keyword>
<dbReference type="InterPro" id="IPR036514">
    <property type="entry name" value="SGNH_hydro_sf"/>
</dbReference>
<dbReference type="GO" id="GO:0008422">
    <property type="term" value="F:beta-glucosidase activity"/>
    <property type="evidence" value="ECO:0007669"/>
    <property type="project" value="UniProtKB-EC"/>
</dbReference>
<keyword evidence="6" id="KW-0574">Periplasm</keyword>
<dbReference type="SUPFAM" id="SSF52279">
    <property type="entry name" value="Beta-D-glucan exohydrolase, C-terminal domain"/>
    <property type="match status" value="1"/>
</dbReference>
<evidence type="ECO:0000256" key="5">
    <source>
        <dbReference type="ARBA" id="ARBA00022729"/>
    </source>
</evidence>
<evidence type="ECO:0000256" key="7">
    <source>
        <dbReference type="ARBA" id="ARBA00022801"/>
    </source>
</evidence>
<comment type="caution">
    <text evidence="13">The sequence shown here is derived from an EMBL/GenBank/DDBJ whole genome shotgun (WGS) entry which is preliminary data.</text>
</comment>
<protein>
    <recommendedName>
        <fullName evidence="9">Periplasmic beta-glucosidase</fullName>
        <ecNumber evidence="4">3.2.1.21</ecNumber>
    </recommendedName>
</protein>
<dbReference type="PANTHER" id="PTHR30620">
    <property type="entry name" value="PERIPLASMIC BETA-GLUCOSIDASE-RELATED"/>
    <property type="match status" value="1"/>
</dbReference>
<evidence type="ECO:0000313" key="13">
    <source>
        <dbReference type="EMBL" id="GAO42782.1"/>
    </source>
</evidence>
<evidence type="ECO:0000256" key="3">
    <source>
        <dbReference type="ARBA" id="ARBA00005336"/>
    </source>
</evidence>
<evidence type="ECO:0000256" key="4">
    <source>
        <dbReference type="ARBA" id="ARBA00012744"/>
    </source>
</evidence>
<comment type="catalytic activity">
    <reaction evidence="1">
        <text>Hydrolysis of terminal, non-reducing beta-D-glucosyl residues with release of beta-D-glucose.</text>
        <dbReference type="EC" id="3.2.1.21"/>
    </reaction>
</comment>
<proteinExistence type="inferred from homology"/>
<dbReference type="InterPro" id="IPR051915">
    <property type="entry name" value="Cellulose_Degrad_GH3"/>
</dbReference>
<dbReference type="FunFam" id="3.40.50.1700:FF:000004">
    <property type="entry name" value="Periplasmic beta-glucosidase"/>
    <property type="match status" value="1"/>
</dbReference>
<keyword evidence="8 10" id="KW-0326">Glycosidase</keyword>
<accession>A0A0E9MYH0</accession>
<dbReference type="FunFam" id="3.20.20.300:FF:000005">
    <property type="entry name" value="Periplasmic beta-glucosidase"/>
    <property type="match status" value="1"/>
</dbReference>
<evidence type="ECO:0000256" key="9">
    <source>
        <dbReference type="ARBA" id="ARBA00067498"/>
    </source>
</evidence>
<dbReference type="Pfam" id="PF00933">
    <property type="entry name" value="Glyco_hydro_3"/>
    <property type="match status" value="1"/>
</dbReference>
<dbReference type="SUPFAM" id="SSF51445">
    <property type="entry name" value="(Trans)glycosidases"/>
    <property type="match status" value="1"/>
</dbReference>
<dbReference type="InterPro" id="IPR019800">
    <property type="entry name" value="Glyco_hydro_3_AS"/>
</dbReference>
<dbReference type="InterPro" id="IPR036962">
    <property type="entry name" value="Glyco_hydro_3_N_sf"/>
</dbReference>
<dbReference type="InterPro" id="IPR013783">
    <property type="entry name" value="Ig-like_fold"/>
</dbReference>
<feature type="chain" id="PRO_5002429939" description="Periplasmic beta-glucosidase" evidence="11">
    <location>
        <begin position="21"/>
        <end position="955"/>
    </location>
</feature>
<dbReference type="Pfam" id="PF13472">
    <property type="entry name" value="Lipase_GDSL_2"/>
    <property type="match status" value="1"/>
</dbReference>
<evidence type="ECO:0000256" key="10">
    <source>
        <dbReference type="RuleBase" id="RU361161"/>
    </source>
</evidence>
<comment type="similarity">
    <text evidence="3 10">Belongs to the glycosyl hydrolase 3 family.</text>
</comment>
<evidence type="ECO:0000256" key="11">
    <source>
        <dbReference type="SAM" id="SignalP"/>
    </source>
</evidence>
<dbReference type="NCBIfam" id="NF011678">
    <property type="entry name" value="PRK15098.1"/>
    <property type="match status" value="1"/>
</dbReference>
<dbReference type="GO" id="GO:0042597">
    <property type="term" value="C:periplasmic space"/>
    <property type="evidence" value="ECO:0007669"/>
    <property type="project" value="UniProtKB-SubCell"/>
</dbReference>